<name>A0A0E0BJZ1_9ORYZ</name>
<dbReference type="EnsemblPlants" id="OGLUM11G15790.1">
    <property type="protein sequence ID" value="OGLUM11G15790.1"/>
    <property type="gene ID" value="OGLUM11G15790"/>
</dbReference>
<organism evidence="2">
    <name type="scientific">Oryza glumipatula</name>
    <dbReference type="NCBI Taxonomy" id="40148"/>
    <lineage>
        <taxon>Eukaryota</taxon>
        <taxon>Viridiplantae</taxon>
        <taxon>Streptophyta</taxon>
        <taxon>Embryophyta</taxon>
        <taxon>Tracheophyta</taxon>
        <taxon>Spermatophyta</taxon>
        <taxon>Magnoliopsida</taxon>
        <taxon>Liliopsida</taxon>
        <taxon>Poales</taxon>
        <taxon>Poaceae</taxon>
        <taxon>BOP clade</taxon>
        <taxon>Oryzoideae</taxon>
        <taxon>Oryzeae</taxon>
        <taxon>Oryzinae</taxon>
        <taxon>Oryza</taxon>
    </lineage>
</organism>
<evidence type="ECO:0000313" key="2">
    <source>
        <dbReference type="EnsemblPlants" id="OGLUM11G15790.1"/>
    </source>
</evidence>
<feature type="region of interest" description="Disordered" evidence="1">
    <location>
        <begin position="1"/>
        <end position="71"/>
    </location>
</feature>
<sequence length="252" mass="26086">MRRGSADRREGRTAARHRGGRSSTATAGSGTPVAQRRRRGAGGCVRARRRRGRRRQQLRRSRHYGGGGTAAGATAAEARVAVAAAEAWVTSAVAEARLLLLGANGCGCPARGCAWPASGWPARWLVSGAGGRHGKGDAAGGRAVQGVLPEAVQYKEEHCKLARHEKAWPEAAVQGDTAEASVAVLAGAVTAQREVRPVETEPGEASVSRQHAETGRPGAQVQWCPRAGGGSDGGGAMVHSCRSARGGRRVKT</sequence>
<protein>
    <submittedName>
        <fullName evidence="2">Uncharacterized protein</fullName>
    </submittedName>
</protein>
<feature type="compositionally biased region" description="Low complexity" evidence="1">
    <location>
        <begin position="21"/>
        <end position="31"/>
    </location>
</feature>
<reference evidence="2" key="2">
    <citation type="submission" date="2018-05" db="EMBL/GenBank/DDBJ databases">
        <title>OgluRS3 (Oryza glumaepatula Reference Sequence Version 3).</title>
        <authorList>
            <person name="Zhang J."/>
            <person name="Kudrna D."/>
            <person name="Lee S."/>
            <person name="Talag J."/>
            <person name="Welchert J."/>
            <person name="Wing R.A."/>
        </authorList>
    </citation>
    <scope>NUCLEOTIDE SEQUENCE [LARGE SCALE GENOMIC DNA]</scope>
</reference>
<evidence type="ECO:0000256" key="1">
    <source>
        <dbReference type="SAM" id="MobiDB-lite"/>
    </source>
</evidence>
<accession>A0A0E0BJZ1</accession>
<proteinExistence type="predicted"/>
<feature type="compositionally biased region" description="Gly residues" evidence="1">
    <location>
        <begin position="227"/>
        <end position="236"/>
    </location>
</feature>
<dbReference type="Proteomes" id="UP000026961">
    <property type="component" value="Chromosome 11"/>
</dbReference>
<evidence type="ECO:0000313" key="3">
    <source>
        <dbReference type="Proteomes" id="UP000026961"/>
    </source>
</evidence>
<dbReference type="HOGENOM" id="CLU_1104198_0_0_1"/>
<keyword evidence="3" id="KW-1185">Reference proteome</keyword>
<feature type="compositionally biased region" description="Basic and acidic residues" evidence="1">
    <location>
        <begin position="1"/>
        <end position="13"/>
    </location>
</feature>
<dbReference type="Gramene" id="OGLUM11G15790.1">
    <property type="protein sequence ID" value="OGLUM11G15790.1"/>
    <property type="gene ID" value="OGLUM11G15790"/>
</dbReference>
<feature type="compositionally biased region" description="Basic residues" evidence="1">
    <location>
        <begin position="35"/>
        <end position="63"/>
    </location>
</feature>
<feature type="region of interest" description="Disordered" evidence="1">
    <location>
        <begin position="196"/>
        <end position="252"/>
    </location>
</feature>
<reference evidence="2" key="1">
    <citation type="submission" date="2015-04" db="UniProtKB">
        <authorList>
            <consortium name="EnsemblPlants"/>
        </authorList>
    </citation>
    <scope>IDENTIFICATION</scope>
</reference>
<dbReference type="AlphaFoldDB" id="A0A0E0BJZ1"/>